<dbReference type="EC" id="4.2.1.20" evidence="12"/>
<evidence type="ECO:0000256" key="12">
    <source>
        <dbReference type="HAMAP-Rule" id="MF_00133"/>
    </source>
</evidence>
<keyword evidence="9 12" id="KW-0057">Aromatic amino acid biosynthesis</keyword>
<dbReference type="PANTHER" id="PTHR48077">
    <property type="entry name" value="TRYPTOPHAN SYNTHASE-RELATED"/>
    <property type="match status" value="1"/>
</dbReference>
<comment type="catalytic activity">
    <reaction evidence="11 12">
        <text>(1S,2R)-1-C-(indol-3-yl)glycerol 3-phosphate + L-serine = D-glyceraldehyde 3-phosphate + L-tryptophan + H2O</text>
        <dbReference type="Rhea" id="RHEA:10532"/>
        <dbReference type="ChEBI" id="CHEBI:15377"/>
        <dbReference type="ChEBI" id="CHEBI:33384"/>
        <dbReference type="ChEBI" id="CHEBI:57912"/>
        <dbReference type="ChEBI" id="CHEBI:58866"/>
        <dbReference type="ChEBI" id="CHEBI:59776"/>
        <dbReference type="EC" id="4.2.1.20"/>
    </reaction>
</comment>
<feature type="modified residue" description="N6-(pyridoxal phosphate)lysine" evidence="12">
    <location>
        <position position="99"/>
    </location>
</feature>
<dbReference type="PIRSF" id="PIRSF001413">
    <property type="entry name" value="Trp_syn_beta"/>
    <property type="match status" value="1"/>
</dbReference>
<evidence type="ECO:0000256" key="8">
    <source>
        <dbReference type="ARBA" id="ARBA00022898"/>
    </source>
</evidence>
<dbReference type="HAMAP" id="MF_00133">
    <property type="entry name" value="Trp_synth_beta"/>
    <property type="match status" value="1"/>
</dbReference>
<comment type="cofactor">
    <cofactor evidence="1 12">
        <name>pyridoxal 5'-phosphate</name>
        <dbReference type="ChEBI" id="CHEBI:597326"/>
    </cofactor>
</comment>
<proteinExistence type="inferred from homology"/>
<keyword evidence="15" id="KW-1185">Reference proteome</keyword>
<dbReference type="CDD" id="cd06446">
    <property type="entry name" value="Trp-synth_B"/>
    <property type="match status" value="1"/>
</dbReference>
<comment type="function">
    <text evidence="2 12">The beta subunit is responsible for the synthesis of L-tryptophan from indole and L-serine.</text>
</comment>
<evidence type="ECO:0000313" key="14">
    <source>
        <dbReference type="EMBL" id="MQY02268.1"/>
    </source>
</evidence>
<keyword evidence="8 12" id="KW-0663">Pyridoxal phosphate</keyword>
<dbReference type="FunFam" id="3.40.50.1100:FF:000004">
    <property type="entry name" value="Tryptophan synthase beta chain"/>
    <property type="match status" value="1"/>
</dbReference>
<evidence type="ECO:0000313" key="15">
    <source>
        <dbReference type="Proteomes" id="UP000487268"/>
    </source>
</evidence>
<dbReference type="InterPro" id="IPR001926">
    <property type="entry name" value="TrpB-like_PALP"/>
</dbReference>
<dbReference type="InterPro" id="IPR006654">
    <property type="entry name" value="Trp_synth_beta"/>
</dbReference>
<dbReference type="UniPathway" id="UPA00035">
    <property type="reaction ID" value="UER00044"/>
</dbReference>
<gene>
    <name evidence="14" type="primary">trpB_1</name>
    <name evidence="12" type="synonym">trpB</name>
    <name evidence="14" type="ORF">ACRB68_02980</name>
</gene>
<keyword evidence="10 12" id="KW-0456">Lyase</keyword>
<dbReference type="RefSeq" id="WP_153530509.1">
    <property type="nucleotide sequence ID" value="NZ_WEGH01000001.1"/>
</dbReference>
<dbReference type="OrthoDB" id="9766131at2"/>
<dbReference type="Proteomes" id="UP000487268">
    <property type="component" value="Unassembled WGS sequence"/>
</dbReference>
<dbReference type="EMBL" id="WEGH01000001">
    <property type="protein sequence ID" value="MQY02268.1"/>
    <property type="molecule type" value="Genomic_DNA"/>
</dbReference>
<dbReference type="InterPro" id="IPR036052">
    <property type="entry name" value="TrpB-like_PALP_sf"/>
</dbReference>
<accession>A0A7K0BM56</accession>
<evidence type="ECO:0000256" key="1">
    <source>
        <dbReference type="ARBA" id="ARBA00001933"/>
    </source>
</evidence>
<organism evidence="14 15">
    <name type="scientific">Actinomadura macrotermitis</name>
    <dbReference type="NCBI Taxonomy" id="2585200"/>
    <lineage>
        <taxon>Bacteria</taxon>
        <taxon>Bacillati</taxon>
        <taxon>Actinomycetota</taxon>
        <taxon>Actinomycetes</taxon>
        <taxon>Streptosporangiales</taxon>
        <taxon>Thermomonosporaceae</taxon>
        <taxon>Actinomadura</taxon>
    </lineage>
</organism>
<keyword evidence="7 12" id="KW-0822">Tryptophan biosynthesis</keyword>
<dbReference type="GO" id="GO:0005737">
    <property type="term" value="C:cytoplasm"/>
    <property type="evidence" value="ECO:0007669"/>
    <property type="project" value="TreeGrafter"/>
</dbReference>
<comment type="caution">
    <text evidence="14">The sequence shown here is derived from an EMBL/GenBank/DDBJ whole genome shotgun (WGS) entry which is preliminary data.</text>
</comment>
<dbReference type="Pfam" id="PF00291">
    <property type="entry name" value="PALP"/>
    <property type="match status" value="1"/>
</dbReference>
<comment type="subunit">
    <text evidence="5 12">Tetramer of two alpha and two beta chains.</text>
</comment>
<name>A0A7K0BM56_9ACTN</name>
<dbReference type="AlphaFoldDB" id="A0A7K0BM56"/>
<evidence type="ECO:0000256" key="11">
    <source>
        <dbReference type="ARBA" id="ARBA00049047"/>
    </source>
</evidence>
<evidence type="ECO:0000256" key="4">
    <source>
        <dbReference type="ARBA" id="ARBA00009982"/>
    </source>
</evidence>
<evidence type="ECO:0000256" key="5">
    <source>
        <dbReference type="ARBA" id="ARBA00011270"/>
    </source>
</evidence>
<dbReference type="FunFam" id="3.40.50.1100:FF:000001">
    <property type="entry name" value="Tryptophan synthase beta chain"/>
    <property type="match status" value="1"/>
</dbReference>
<evidence type="ECO:0000256" key="6">
    <source>
        <dbReference type="ARBA" id="ARBA00022605"/>
    </source>
</evidence>
<dbReference type="InterPro" id="IPR006653">
    <property type="entry name" value="Trp_synth_b_CS"/>
</dbReference>
<sequence>MTIDTARGAGAPVPDAEGHFGIYGGRFAPEALMAALDELDREFTAAKSDPAFTAELDDLLKNYAGRPSLLTEAKRFAEHAGGARVLLKREDLNHTGSHKINNVLGQALLARRMGKTRLIAETGAGQHGVATATAAALLGLECTVFMGELDTERQALNVARMRMLGAEVVPVLTGSRTLKDACNEAFRDWVATVGHTHYCVGSTMGPHPFPAMVRDLQRIIGVEARAQVLELTGKLPDAVVACVGGGSNSMGAFHAFVPDEGVRLYGFEAAGDGVETGRHAATISGGSVGVIHGMRTYLLQDEDGQTIESHSISAGLDYPGIGPEHSWLHDTGRATYAPITDAEAMEAFALLCRTEGIIPAIESAHALAGALKVGKELGPGAVIVVCLSGRGDKDMHTAAEYFGLMPGGTAE</sequence>
<reference evidence="14 15" key="1">
    <citation type="submission" date="2019-10" db="EMBL/GenBank/DDBJ databases">
        <title>Actinomadura rubteroloni sp. nov. and Actinomadura macrotermitis sp. nov., isolated from the gut of fungus growing-termite Macrotermes natalensis.</title>
        <authorList>
            <person name="Benndorf R."/>
            <person name="Martin K."/>
            <person name="Kuefner M."/>
            <person name="De Beer W."/>
            <person name="Kaster A.-K."/>
            <person name="Vollmers J."/>
            <person name="Poulsen M."/>
            <person name="Beemelmanns C."/>
        </authorList>
    </citation>
    <scope>NUCLEOTIDE SEQUENCE [LARGE SCALE GENOMIC DNA]</scope>
    <source>
        <strain evidence="14 15">RB68</strain>
    </source>
</reference>
<dbReference type="InterPro" id="IPR023026">
    <property type="entry name" value="Trp_synth_beta/beta-like"/>
</dbReference>
<feature type="domain" description="Tryptophan synthase beta chain-like PALP" evidence="13">
    <location>
        <begin position="65"/>
        <end position="389"/>
    </location>
</feature>
<evidence type="ECO:0000259" key="13">
    <source>
        <dbReference type="Pfam" id="PF00291"/>
    </source>
</evidence>
<comment type="pathway">
    <text evidence="3 12">Amino-acid biosynthesis; L-tryptophan biosynthesis; L-tryptophan from chorismate: step 5/5.</text>
</comment>
<dbReference type="Gene3D" id="3.40.50.1100">
    <property type="match status" value="2"/>
</dbReference>
<evidence type="ECO:0000256" key="7">
    <source>
        <dbReference type="ARBA" id="ARBA00022822"/>
    </source>
</evidence>
<evidence type="ECO:0000256" key="2">
    <source>
        <dbReference type="ARBA" id="ARBA00002786"/>
    </source>
</evidence>
<evidence type="ECO:0000256" key="10">
    <source>
        <dbReference type="ARBA" id="ARBA00023239"/>
    </source>
</evidence>
<dbReference type="PANTHER" id="PTHR48077:SF3">
    <property type="entry name" value="TRYPTOPHAN SYNTHASE"/>
    <property type="match status" value="1"/>
</dbReference>
<protein>
    <recommendedName>
        <fullName evidence="12">Tryptophan synthase beta chain</fullName>
        <ecNumber evidence="12">4.2.1.20</ecNumber>
    </recommendedName>
</protein>
<dbReference type="SUPFAM" id="SSF53686">
    <property type="entry name" value="Tryptophan synthase beta subunit-like PLP-dependent enzymes"/>
    <property type="match status" value="1"/>
</dbReference>
<comment type="similarity">
    <text evidence="4 12">Belongs to the TrpB family.</text>
</comment>
<evidence type="ECO:0000256" key="3">
    <source>
        <dbReference type="ARBA" id="ARBA00004733"/>
    </source>
</evidence>
<evidence type="ECO:0000256" key="9">
    <source>
        <dbReference type="ARBA" id="ARBA00023141"/>
    </source>
</evidence>
<dbReference type="NCBIfam" id="TIGR00263">
    <property type="entry name" value="trpB"/>
    <property type="match status" value="1"/>
</dbReference>
<keyword evidence="6 12" id="KW-0028">Amino-acid biosynthesis</keyword>
<dbReference type="PROSITE" id="PS00168">
    <property type="entry name" value="TRP_SYNTHASE_BETA"/>
    <property type="match status" value="1"/>
</dbReference>
<dbReference type="GO" id="GO:0004834">
    <property type="term" value="F:tryptophan synthase activity"/>
    <property type="evidence" value="ECO:0007669"/>
    <property type="project" value="UniProtKB-UniRule"/>
</dbReference>